<dbReference type="STRING" id="8167.A0A484CEJ0"/>
<feature type="compositionally biased region" description="Low complexity" evidence="1">
    <location>
        <begin position="936"/>
        <end position="950"/>
    </location>
</feature>
<name>A0A484CEJ0_PERFV</name>
<accession>A0A484CEJ0</accession>
<feature type="compositionally biased region" description="Low complexity" evidence="1">
    <location>
        <begin position="898"/>
        <end position="911"/>
    </location>
</feature>
<feature type="region of interest" description="Disordered" evidence="1">
    <location>
        <begin position="690"/>
        <end position="712"/>
    </location>
</feature>
<dbReference type="InterPro" id="IPR036322">
    <property type="entry name" value="WD40_repeat_dom_sf"/>
</dbReference>
<feature type="region of interest" description="Disordered" evidence="1">
    <location>
        <begin position="588"/>
        <end position="624"/>
    </location>
</feature>
<dbReference type="PANTHER" id="PTHR15319">
    <property type="entry name" value="TATA BOX-BINDING PROTEIN ASSOCIATED FACTOR RNA POLYMERASE I SUBUNIT C"/>
    <property type="match status" value="1"/>
</dbReference>
<feature type="compositionally biased region" description="Polar residues" evidence="1">
    <location>
        <begin position="959"/>
        <end position="985"/>
    </location>
</feature>
<dbReference type="GO" id="GO:0001164">
    <property type="term" value="F:RNA polymerase I core promoter sequence-specific DNA binding"/>
    <property type="evidence" value="ECO:0007669"/>
    <property type="project" value="TreeGrafter"/>
</dbReference>
<gene>
    <name evidence="4" type="ORF">EPR50_G00166360</name>
</gene>
<organism evidence="4 5">
    <name type="scientific">Perca flavescens</name>
    <name type="common">American yellow perch</name>
    <name type="synonym">Morone flavescens</name>
    <dbReference type="NCBI Taxonomy" id="8167"/>
    <lineage>
        <taxon>Eukaryota</taxon>
        <taxon>Metazoa</taxon>
        <taxon>Chordata</taxon>
        <taxon>Craniata</taxon>
        <taxon>Vertebrata</taxon>
        <taxon>Euteleostomi</taxon>
        <taxon>Actinopterygii</taxon>
        <taxon>Neopterygii</taxon>
        <taxon>Teleostei</taxon>
        <taxon>Neoteleostei</taxon>
        <taxon>Acanthomorphata</taxon>
        <taxon>Eupercaria</taxon>
        <taxon>Perciformes</taxon>
        <taxon>Percoidei</taxon>
        <taxon>Percidae</taxon>
        <taxon>Percinae</taxon>
        <taxon>Perca</taxon>
    </lineage>
</organism>
<evidence type="ECO:0000259" key="2">
    <source>
        <dbReference type="Pfam" id="PF20641"/>
    </source>
</evidence>
<evidence type="ECO:0000259" key="3">
    <source>
        <dbReference type="Pfam" id="PF20642"/>
    </source>
</evidence>
<reference evidence="4 5" key="1">
    <citation type="submission" date="2019-01" db="EMBL/GenBank/DDBJ databases">
        <title>A chromosome-scale genome assembly of the yellow perch, Perca flavescens.</title>
        <authorList>
            <person name="Feron R."/>
            <person name="Morvezen R."/>
            <person name="Bestin A."/>
            <person name="Haffray P."/>
            <person name="Klopp C."/>
            <person name="Zahm M."/>
            <person name="Cabau C."/>
            <person name="Roques C."/>
            <person name="Donnadieu C."/>
            <person name="Bouchez O."/>
            <person name="Christie M."/>
            <person name="Larson W."/>
            <person name="Guiguen Y."/>
        </authorList>
    </citation>
    <scope>NUCLEOTIDE SEQUENCE [LARGE SCALE GENOMIC DNA]</scope>
    <source>
        <strain evidence="4">YP-PL-M2</strain>
        <tissue evidence="4">Blood</tissue>
    </source>
</reference>
<dbReference type="Proteomes" id="UP000295070">
    <property type="component" value="Chromosome 16"/>
</dbReference>
<dbReference type="InterPro" id="IPR049090">
    <property type="entry name" value="TAF1C_HB"/>
</dbReference>
<dbReference type="Pfam" id="PF20641">
    <property type="entry name" value="TAF1C_beta-prop"/>
    <property type="match status" value="1"/>
</dbReference>
<feature type="domain" description="TAF1C helical bundle" evidence="3">
    <location>
        <begin position="522"/>
        <end position="576"/>
    </location>
</feature>
<dbReference type="InterPro" id="IPR038801">
    <property type="entry name" value="TAF1C"/>
</dbReference>
<dbReference type="GO" id="GO:0001650">
    <property type="term" value="C:fibrillar center"/>
    <property type="evidence" value="ECO:0007669"/>
    <property type="project" value="TreeGrafter"/>
</dbReference>
<dbReference type="EMBL" id="SCKG01000016">
    <property type="protein sequence ID" value="TDH01796.1"/>
    <property type="molecule type" value="Genomic_DNA"/>
</dbReference>
<keyword evidence="5" id="KW-1185">Reference proteome</keyword>
<feature type="region of interest" description="Disordered" evidence="1">
    <location>
        <begin position="896"/>
        <end position="1089"/>
    </location>
</feature>
<comment type="caution">
    <text evidence="4">The sequence shown here is derived from an EMBL/GenBank/DDBJ whole genome shotgun (WGS) entry which is preliminary data.</text>
</comment>
<proteinExistence type="predicted"/>
<dbReference type="AlphaFoldDB" id="A0A484CEJ0"/>
<evidence type="ECO:0000313" key="4">
    <source>
        <dbReference type="EMBL" id="TDH01796.1"/>
    </source>
</evidence>
<evidence type="ECO:0000256" key="1">
    <source>
        <dbReference type="SAM" id="MobiDB-lite"/>
    </source>
</evidence>
<dbReference type="SUPFAM" id="SSF50978">
    <property type="entry name" value="WD40 repeat-like"/>
    <property type="match status" value="1"/>
</dbReference>
<protein>
    <submittedName>
        <fullName evidence="4">Uncharacterized protein</fullName>
    </submittedName>
</protein>
<feature type="compositionally biased region" description="Polar residues" evidence="1">
    <location>
        <begin position="1028"/>
        <end position="1040"/>
    </location>
</feature>
<feature type="compositionally biased region" description="Basic residues" evidence="1">
    <location>
        <begin position="1080"/>
        <end position="1089"/>
    </location>
</feature>
<evidence type="ECO:0000313" key="5">
    <source>
        <dbReference type="Proteomes" id="UP000295070"/>
    </source>
</evidence>
<feature type="domain" description="TAF1C beta-propeller" evidence="2">
    <location>
        <begin position="278"/>
        <end position="415"/>
    </location>
</feature>
<dbReference type="InterPro" id="IPR049087">
    <property type="entry name" value="TAF1C_beta-prop"/>
</dbReference>
<sequence length="1089" mass="121766">MDYQFPQQLFPSFYNCAPPDSVLKHCAGNWGCYDRVRPQGTSGPLSSWTFTSRHQVRGETWRHTEPIPIPLLSPKKSFLWPSTPPDPLDFTKHMENFFMDHYLDAFGCMSEILSENFNFKQGQRERYRRDSVHMWKVKNFLDMLKYKICAQSYSSRSLDTYSALLSDVVPSIPPELLGSLLYEELTEQRDRMLFSEGATGGALAFVPYSQSGSDSQRGCLLYPGNQGLDCLNFHRVELQHHKGSSSCVEVSSSDPFSFQLKGPVRQISSASLLNDCCVAVRSDHLCGVWRFSERNEPRLLQVVNTREVATCINVSPHVLGEVLVASESGAANLWTVGKGMQKIREEDSNLYFNAKSSWRWCEFSAHPRVMLYADRTGVELTDIRVNPVSNHTLFRISNTPECRSGERLILSRYLGDVHPFQHLITTQFSAYIMDERFPCMPMLKWDHMMQSPPMFCHAVCGAKTTKVLLGSHSSQEITMLQYSGGRAEACSTHGPPRALLRPRDSLKHLPVQIPHRLDIATSRLSSPAAGLTCIQKRGGREAGGEECICILQLTEAGDIFYQILEPEQPDTCRPPAADDDLLPQPTLKEVTTSGRKPAKQLQPPSQMVVSDTSSDEGVIGPTQGPTVQRFVAETPEREQQVLNSYNSSEDSDSGGKGQNLKQFGLQVIVNDDPELDQVCGLEVGVKDGKVGKDTADNTEEPSSLGHIGPSEWQTPVKLSDGALITWKHWLQKLMRKSRDKKPRPRCLQHLTVKTGGLLHLSEDERDEAQRYSTKAKPVQSLRRDLRACMSKRSLLVHSAVSASLGAPDVVMVPDPVDTEVWRDQISQRLTLSWQGEEAWRAWWEDQLGLNREEKVEALKRKRRREKEAKRATGRRLQLSGSFTSSVSYQSELGDFSDSTGWSSAASQGAWSDTESKMSQLEGSLECRTPRASTPSTMQTDTPAYTPTTTPQSVKDKQGDQQTPSRSRTLALSQTPKPDSTLANQRSNKRPAEDYLSSLFAPQDEPSQHDGYFLEQGSTVHHPPPPMALSSSQLRSSQPVPQRSLRMDLSQDTAVWSGFSQSQSLSQSSQGRMGLSQASQPKRKKSRMGF</sequence>
<feature type="region of interest" description="Disordered" evidence="1">
    <location>
        <begin position="637"/>
        <end position="658"/>
    </location>
</feature>
<feature type="domain" description="TAF1C helical bundle" evidence="3">
    <location>
        <begin position="720"/>
        <end position="885"/>
    </location>
</feature>
<dbReference type="Pfam" id="PF20642">
    <property type="entry name" value="TAF1C_HB"/>
    <property type="match status" value="2"/>
</dbReference>
<dbReference type="PANTHER" id="PTHR15319:SF1">
    <property type="entry name" value="TATA BOX-BINDING PROTEIN-ASSOCIATED FACTOR RNA POLYMERASE I SUBUNIT C"/>
    <property type="match status" value="1"/>
</dbReference>
<feature type="compositionally biased region" description="Polar residues" evidence="1">
    <location>
        <begin position="602"/>
        <end position="612"/>
    </location>
</feature>
<feature type="compositionally biased region" description="Low complexity" evidence="1">
    <location>
        <begin position="1056"/>
        <end position="1076"/>
    </location>
</feature>